<dbReference type="Proteomes" id="UP000217199">
    <property type="component" value="Unassembled WGS sequence"/>
</dbReference>
<keyword evidence="1 3" id="KW-0808">Transferase</keyword>
<dbReference type="SUPFAM" id="SSF56214">
    <property type="entry name" value="4'-phosphopantetheinyl transferase"/>
    <property type="match status" value="1"/>
</dbReference>
<evidence type="ECO:0000259" key="2">
    <source>
        <dbReference type="Pfam" id="PF01648"/>
    </source>
</evidence>
<feature type="domain" description="4'-phosphopantetheinyl transferase" evidence="2">
    <location>
        <begin position="31"/>
        <end position="85"/>
    </location>
</feature>
<protein>
    <submittedName>
        <fullName evidence="3">4-phosphopantetheinyl transferase</fullName>
    </submittedName>
</protein>
<gene>
    <name evidence="3" type="ORF">PNOK_0370400</name>
</gene>
<keyword evidence="4" id="KW-1185">Reference proteome</keyword>
<evidence type="ECO:0000313" key="3">
    <source>
        <dbReference type="EMBL" id="PAV21077.1"/>
    </source>
</evidence>
<sequence length="135" mass="15386">MDLIPTLNVYTRHRSRHRPLASNCFSCGTAGAEQFAHKILSHSELNDWNAGHPEHVRFLAVRFSVKEAAYKALYPTIRPTWKELSYHSFSSDFPGSKPSLIFNPTIAIDRNRAGELLVSMCFVLASTFTIRFPRF</sequence>
<dbReference type="EMBL" id="NBII01000003">
    <property type="protein sequence ID" value="PAV21077.1"/>
    <property type="molecule type" value="Genomic_DNA"/>
</dbReference>
<dbReference type="InterPro" id="IPR008278">
    <property type="entry name" value="4-PPantetheinyl_Trfase_dom"/>
</dbReference>
<dbReference type="GO" id="GO:0008897">
    <property type="term" value="F:holo-[acyl-carrier-protein] synthase activity"/>
    <property type="evidence" value="ECO:0007669"/>
    <property type="project" value="InterPro"/>
</dbReference>
<dbReference type="InterPro" id="IPR037143">
    <property type="entry name" value="4-PPantetheinyl_Trfase_dom_sf"/>
</dbReference>
<dbReference type="InParanoid" id="A0A286UN79"/>
<dbReference type="Pfam" id="PF01648">
    <property type="entry name" value="ACPS"/>
    <property type="match status" value="1"/>
</dbReference>
<dbReference type="Gene3D" id="3.90.470.20">
    <property type="entry name" value="4'-phosphopantetheinyl transferase domain"/>
    <property type="match status" value="1"/>
</dbReference>
<evidence type="ECO:0000256" key="1">
    <source>
        <dbReference type="ARBA" id="ARBA00022679"/>
    </source>
</evidence>
<accession>A0A286UN79</accession>
<comment type="caution">
    <text evidence="3">The sequence shown here is derived from an EMBL/GenBank/DDBJ whole genome shotgun (WGS) entry which is preliminary data.</text>
</comment>
<organism evidence="3 4">
    <name type="scientific">Pyrrhoderma noxium</name>
    <dbReference type="NCBI Taxonomy" id="2282107"/>
    <lineage>
        <taxon>Eukaryota</taxon>
        <taxon>Fungi</taxon>
        <taxon>Dikarya</taxon>
        <taxon>Basidiomycota</taxon>
        <taxon>Agaricomycotina</taxon>
        <taxon>Agaricomycetes</taxon>
        <taxon>Hymenochaetales</taxon>
        <taxon>Hymenochaetaceae</taxon>
        <taxon>Pyrrhoderma</taxon>
    </lineage>
</organism>
<name>A0A286UN79_9AGAM</name>
<reference evidence="3 4" key="1">
    <citation type="journal article" date="2017" name="Mol. Ecol.">
        <title>Comparative and population genomic landscape of Phellinus noxius: A hypervariable fungus causing root rot in trees.</title>
        <authorList>
            <person name="Chung C.L."/>
            <person name="Lee T.J."/>
            <person name="Akiba M."/>
            <person name="Lee H.H."/>
            <person name="Kuo T.H."/>
            <person name="Liu D."/>
            <person name="Ke H.M."/>
            <person name="Yokoi T."/>
            <person name="Roa M.B."/>
            <person name="Lu M.J."/>
            <person name="Chang Y.Y."/>
            <person name="Ann P.J."/>
            <person name="Tsai J.N."/>
            <person name="Chen C.Y."/>
            <person name="Tzean S.S."/>
            <person name="Ota Y."/>
            <person name="Hattori T."/>
            <person name="Sahashi N."/>
            <person name="Liou R.F."/>
            <person name="Kikuchi T."/>
            <person name="Tsai I.J."/>
        </authorList>
    </citation>
    <scope>NUCLEOTIDE SEQUENCE [LARGE SCALE GENOMIC DNA]</scope>
    <source>
        <strain evidence="3 4">FFPRI411160</strain>
    </source>
</reference>
<evidence type="ECO:0000313" key="4">
    <source>
        <dbReference type="Proteomes" id="UP000217199"/>
    </source>
</evidence>
<dbReference type="OrthoDB" id="15433at2759"/>
<proteinExistence type="predicted"/>
<dbReference type="STRING" id="2282107.A0A286UN79"/>
<dbReference type="GO" id="GO:0000287">
    <property type="term" value="F:magnesium ion binding"/>
    <property type="evidence" value="ECO:0007669"/>
    <property type="project" value="InterPro"/>
</dbReference>
<dbReference type="AlphaFoldDB" id="A0A286UN79"/>